<evidence type="ECO:0000313" key="2">
    <source>
        <dbReference type="Proteomes" id="UP000078428"/>
    </source>
</evidence>
<organism evidence="1 2">
    <name type="scientific">Paramagnetospirillum marisnigri</name>
    <dbReference type="NCBI Taxonomy" id="1285242"/>
    <lineage>
        <taxon>Bacteria</taxon>
        <taxon>Pseudomonadati</taxon>
        <taxon>Pseudomonadota</taxon>
        <taxon>Alphaproteobacteria</taxon>
        <taxon>Rhodospirillales</taxon>
        <taxon>Magnetospirillaceae</taxon>
        <taxon>Paramagnetospirillum</taxon>
    </lineage>
</organism>
<dbReference type="SUPFAM" id="SSF53335">
    <property type="entry name" value="S-adenosyl-L-methionine-dependent methyltransferases"/>
    <property type="match status" value="1"/>
</dbReference>
<name>A0A178ML17_9PROT</name>
<comment type="caution">
    <text evidence="1">The sequence shown here is derived from an EMBL/GenBank/DDBJ whole genome shotgun (WGS) entry which is preliminary data.</text>
</comment>
<reference evidence="1 2" key="1">
    <citation type="submission" date="2016-04" db="EMBL/GenBank/DDBJ databases">
        <title>Draft genome sequence of freshwater magnetotactic bacteria Magnetospirillum marisnigri SP-1 and Magnetospirillum moscoviense BB-1.</title>
        <authorList>
            <person name="Koziaeva V."/>
            <person name="Dziuba M.V."/>
            <person name="Ivanov T.M."/>
            <person name="Kuznetsov B."/>
            <person name="Grouzdev D.S."/>
        </authorList>
    </citation>
    <scope>NUCLEOTIDE SEQUENCE [LARGE SCALE GENOMIC DNA]</scope>
    <source>
        <strain evidence="1 2">SP-1</strain>
    </source>
</reference>
<protein>
    <submittedName>
        <fullName evidence="1">Uncharacterized protein</fullName>
    </submittedName>
</protein>
<dbReference type="Proteomes" id="UP000078428">
    <property type="component" value="Unassembled WGS sequence"/>
</dbReference>
<accession>A0A178ML17</accession>
<dbReference type="STRING" id="1285242.A6A04_03770"/>
<dbReference type="Pfam" id="PF13578">
    <property type="entry name" value="Methyltransf_24"/>
    <property type="match status" value="1"/>
</dbReference>
<evidence type="ECO:0000313" key="1">
    <source>
        <dbReference type="EMBL" id="OAN49243.1"/>
    </source>
</evidence>
<dbReference type="AlphaFoldDB" id="A0A178ML17"/>
<sequence>MHAYFHQVIEALRQADRDGLVSDKGADVLGGLSGRATVGALQRLVGLAKAGSSSVCYLEIGVFQGLSLLSVAIEHPEFACFGIDNFSILDPKGENLGIVQDRTRRLNATNAHLINMDYEAALENLSSHIGSRKVAVFFVDGAHDYRSQLMALLLIRPYLSERAVIIVDDANYFDVRQSTRDFLVSHPEFKMVFESYSPAHPANLDKATLETHEAGWLNGVNVLVLDHENLLPVMLPRVEPLARELYVNEWLAHRHRYAELAPQALDLAACAIEGRDPTAATARLTAAHAKDKAVFDARLDDRNLHCAGLPQSRFTEWK</sequence>
<proteinExistence type="predicted"/>
<dbReference type="Gene3D" id="3.40.50.150">
    <property type="entry name" value="Vaccinia Virus protein VP39"/>
    <property type="match status" value="1"/>
</dbReference>
<dbReference type="InterPro" id="IPR029063">
    <property type="entry name" value="SAM-dependent_MTases_sf"/>
</dbReference>
<dbReference type="EMBL" id="LWQT01000066">
    <property type="protein sequence ID" value="OAN49243.1"/>
    <property type="molecule type" value="Genomic_DNA"/>
</dbReference>
<keyword evidence="2" id="KW-1185">Reference proteome</keyword>
<gene>
    <name evidence="1" type="ORF">A6A04_03770</name>
</gene>